<proteinExistence type="predicted"/>
<dbReference type="Proteomes" id="UP000015354">
    <property type="component" value="Unassembled WGS sequence"/>
</dbReference>
<feature type="coiled-coil region" evidence="2">
    <location>
        <begin position="25"/>
        <end position="122"/>
    </location>
</feature>
<evidence type="ECO:0000259" key="3">
    <source>
        <dbReference type="Pfam" id="PF21771"/>
    </source>
</evidence>
<dbReference type="InterPro" id="IPR049270">
    <property type="entry name" value="CFAP58_CC"/>
</dbReference>
<dbReference type="OrthoDB" id="264785at2759"/>
<dbReference type="AlphaFoldDB" id="S9UT03"/>
<keyword evidence="1 2" id="KW-0175">Coiled coil</keyword>
<dbReference type="PANTHER" id="PTHR32083:SF24">
    <property type="entry name" value="FLAGELLAR ASSOCIATED PROTEIN"/>
    <property type="match status" value="1"/>
</dbReference>
<keyword evidence="4" id="KW-0966">Cell projection</keyword>
<keyword evidence="5" id="KW-1185">Reference proteome</keyword>
<dbReference type="Gene3D" id="1.10.287.1490">
    <property type="match status" value="1"/>
</dbReference>
<evidence type="ECO:0000256" key="1">
    <source>
        <dbReference type="ARBA" id="ARBA00023054"/>
    </source>
</evidence>
<feature type="coiled-coil region" evidence="2">
    <location>
        <begin position="429"/>
        <end position="459"/>
    </location>
</feature>
<sequence>MVEVQRVQATVSAAHKQYVRETKVLEALQRRGVVAEQKHQEAQRTRDAMKEACGLKDAEYFQMRQRADATERQLAAVNRERDMLHQDFMSAEQKTQRNVSWLAEKESQIHHLQHELSAFEEYAQKQRESIYHITKECMRYEEEIKKHAFSCANVMAEVQAREQQIAQAQRTVEDVEAKLKQQQAMLDTVEAERNAYNKHYGQLRHELAEMNKEFQLTLNQIQQLKEELVRRDKSMSTEDGTIETLQRQKKEVEAHISVLKRRAERRKRSAEQFHTEMGKLSEILALATEETARQRRKCRDIMQERDVLYNRTTQRTRELTALYEKIHAQQSLLQRGESAYRERVQHIEQLEYQEAHLSAELARMKEFVSRLPDLRLLINNASRDLQKERVRVSALLDEGQRKVNLHPSHELRWSDPETFELSERVRGLQRELNARRQLLDQREQDIEQREQQYLKAKAAVAKQPGPEVAEQLSAYQASLVKKKGQVAQMQESLRYFREQTDLYRTRHDELRDRLADMAKVYATMRQTDEALAARAANSTADNADAESGANDEDNFVYTGFVAPPLSPGNGEV</sequence>
<dbReference type="GO" id="GO:0005856">
    <property type="term" value="C:cytoskeleton"/>
    <property type="evidence" value="ECO:0007669"/>
    <property type="project" value="TreeGrafter"/>
</dbReference>
<comment type="caution">
    <text evidence="4">The sequence shown here is derived from an EMBL/GenBank/DDBJ whole genome shotgun (WGS) entry which is preliminary data.</text>
</comment>
<feature type="domain" description="Cilia- and flagella-associated protein 58 central coiled coil" evidence="3">
    <location>
        <begin position="66"/>
        <end position="352"/>
    </location>
</feature>
<dbReference type="PANTHER" id="PTHR32083">
    <property type="entry name" value="CILIA AND FLAGELLA-ASSOCIATED PROTEIN 58-RELATED"/>
    <property type="match status" value="1"/>
</dbReference>
<evidence type="ECO:0000313" key="5">
    <source>
        <dbReference type="Proteomes" id="UP000015354"/>
    </source>
</evidence>
<gene>
    <name evidence="4" type="ORF">STCU_03079</name>
</gene>
<dbReference type="EMBL" id="ATMH01003079">
    <property type="protein sequence ID" value="EPY31944.1"/>
    <property type="molecule type" value="Genomic_DNA"/>
</dbReference>
<dbReference type="Pfam" id="PF21771">
    <property type="entry name" value="CFAP58_CC"/>
    <property type="match status" value="1"/>
</dbReference>
<keyword evidence="4" id="KW-0969">Cilium</keyword>
<accession>S9UT03</accession>
<evidence type="ECO:0000313" key="4">
    <source>
        <dbReference type="EMBL" id="EPY31944.1"/>
    </source>
</evidence>
<evidence type="ECO:0000256" key="2">
    <source>
        <dbReference type="SAM" id="Coils"/>
    </source>
</evidence>
<reference evidence="4 5" key="1">
    <citation type="journal article" date="2013" name="PLoS ONE">
        <title>Predicting the Proteins of Angomonas deanei, Strigomonas culicis and Their Respective Endosymbionts Reveals New Aspects of the Trypanosomatidae Family.</title>
        <authorList>
            <person name="Motta M.C."/>
            <person name="Martins A.C."/>
            <person name="de Souza S.S."/>
            <person name="Catta-Preta C.M."/>
            <person name="Silva R."/>
            <person name="Klein C.C."/>
            <person name="de Almeida L.G."/>
            <person name="de Lima Cunha O."/>
            <person name="Ciapina L.P."/>
            <person name="Brocchi M."/>
            <person name="Colabardini A.C."/>
            <person name="de Araujo Lima B."/>
            <person name="Machado C.R."/>
            <person name="de Almeida Soares C.M."/>
            <person name="Probst C.M."/>
            <person name="de Menezes C.B."/>
            <person name="Thompson C.E."/>
            <person name="Bartholomeu D.C."/>
            <person name="Gradia D.F."/>
            <person name="Pavoni D.P."/>
            <person name="Grisard E.C."/>
            <person name="Fantinatti-Garboggini F."/>
            <person name="Marchini F.K."/>
            <person name="Rodrigues-Luiz G.F."/>
            <person name="Wagner G."/>
            <person name="Goldman G.H."/>
            <person name="Fietto J.L."/>
            <person name="Elias M.C."/>
            <person name="Goldman M.H."/>
            <person name="Sagot M.F."/>
            <person name="Pereira M."/>
            <person name="Stoco P.H."/>
            <person name="de Mendonca-Neto R.P."/>
            <person name="Teixeira S.M."/>
            <person name="Maciel T.E."/>
            <person name="de Oliveira Mendes T.A."/>
            <person name="Urmenyi T.P."/>
            <person name="de Souza W."/>
            <person name="Schenkman S."/>
            <person name="de Vasconcelos A.T."/>
        </authorList>
    </citation>
    <scope>NUCLEOTIDE SEQUENCE [LARGE SCALE GENOMIC DNA]</scope>
</reference>
<name>S9UT03_9TRYP</name>
<keyword evidence="4" id="KW-0282">Flagellum</keyword>
<feature type="coiled-coil region" evidence="2">
    <location>
        <begin position="151"/>
        <end position="262"/>
    </location>
</feature>
<protein>
    <submittedName>
        <fullName evidence="4">Flagellar associated protein</fullName>
    </submittedName>
</protein>
<organism evidence="4 5">
    <name type="scientific">Strigomonas culicis</name>
    <dbReference type="NCBI Taxonomy" id="28005"/>
    <lineage>
        <taxon>Eukaryota</taxon>
        <taxon>Discoba</taxon>
        <taxon>Euglenozoa</taxon>
        <taxon>Kinetoplastea</taxon>
        <taxon>Metakinetoplastina</taxon>
        <taxon>Trypanosomatida</taxon>
        <taxon>Trypanosomatidae</taxon>
        <taxon>Strigomonadinae</taxon>
        <taxon>Strigomonas</taxon>
    </lineage>
</organism>